<evidence type="ECO:0000256" key="2">
    <source>
        <dbReference type="ARBA" id="ARBA00022737"/>
    </source>
</evidence>
<keyword evidence="9" id="KW-0238">DNA-binding</keyword>
<dbReference type="HOGENOM" id="CLU_009967_0_0_1"/>
<feature type="domain" description="LIM zinc-binding" evidence="8">
    <location>
        <begin position="983"/>
        <end position="1046"/>
    </location>
</feature>
<dbReference type="GO" id="GO:0003677">
    <property type="term" value="F:DNA binding"/>
    <property type="evidence" value="ECO:0007669"/>
    <property type="project" value="UniProtKB-KW"/>
</dbReference>
<dbReference type="RefSeq" id="XP_008086075.1">
    <property type="nucleotide sequence ID" value="XM_008087884.1"/>
</dbReference>
<organism evidence="9 10">
    <name type="scientific">Glarea lozoyensis (strain ATCC 20868 / MF5171)</name>
    <dbReference type="NCBI Taxonomy" id="1116229"/>
    <lineage>
        <taxon>Eukaryota</taxon>
        <taxon>Fungi</taxon>
        <taxon>Dikarya</taxon>
        <taxon>Ascomycota</taxon>
        <taxon>Pezizomycotina</taxon>
        <taxon>Leotiomycetes</taxon>
        <taxon>Helotiales</taxon>
        <taxon>Helotiaceae</taxon>
        <taxon>Glarea</taxon>
    </lineage>
</organism>
<keyword evidence="6" id="KW-0175">Coiled coil</keyword>
<feature type="compositionally biased region" description="Basic and acidic residues" evidence="7">
    <location>
        <begin position="52"/>
        <end position="61"/>
    </location>
</feature>
<protein>
    <submittedName>
        <fullName evidence="9">Glucocorticoid receptor-like (DNA-binding)</fullName>
    </submittedName>
</protein>
<evidence type="ECO:0000256" key="1">
    <source>
        <dbReference type="ARBA" id="ARBA00022723"/>
    </source>
</evidence>
<name>S3CME8_GLAL2</name>
<feature type="region of interest" description="Disordered" evidence="7">
    <location>
        <begin position="416"/>
        <end position="604"/>
    </location>
</feature>
<feature type="compositionally biased region" description="Basic and acidic residues" evidence="7">
    <location>
        <begin position="339"/>
        <end position="351"/>
    </location>
</feature>
<dbReference type="GO" id="GO:0003712">
    <property type="term" value="F:transcription coregulator activity"/>
    <property type="evidence" value="ECO:0007669"/>
    <property type="project" value="TreeGrafter"/>
</dbReference>
<feature type="compositionally biased region" description="Polar residues" evidence="7">
    <location>
        <begin position="772"/>
        <end position="784"/>
    </location>
</feature>
<dbReference type="SMART" id="SM00132">
    <property type="entry name" value="LIM"/>
    <property type="match status" value="3"/>
</dbReference>
<evidence type="ECO:0000259" key="8">
    <source>
        <dbReference type="PROSITE" id="PS50023"/>
    </source>
</evidence>
<dbReference type="OMA" id="CGDPFTP"/>
<sequence length="1046" mass="114308">MLLRGRSKDRTRKVTPPGPVAMSNDQFAEYLAGLRNNRVARPSGARPLPPSNRRESTDKHASTTQASTPTSETNETSARSSNDFASRSASAFSHRRAESAMSSYSVTSRTGRQPVQQPTSSNTPVLVKPSEVVPSATYIERGQRWMEKEEAVSLREAMEDMDLKKQEEEARLHAAAQDEASELVYQHQNPEAVNPDAPYRYNDHLRKNSYAHARTQSVGRYGGIGMATGLARDLAPRSFSNGSTSSGGMMSPRSPRERVSSGYFENFDRALSPEPTVRQSLDSTRSASGTAGHSKSYGNIVGSTKVAGSRRKSSAKRNISGEVGSTFTGSQIWEEPEEGSPRGRSQEDRDVPAPLRLKPRNPLHRVQFAQDIAARSSSTPPEQTKKLHLTEIHQNPPTQSRNPLYTANSLPVITTTKPVSDTDEETEKPLTKDGLEIRSDEIRQATSMRLKDRSPKLPTPTVVSDKPGRPIVSFDNNWKPKEADVKPEVRRRSPFDRPSGQRQGIPTRSDSKDVASSIPTVLVPEPTGQVESSSNPPTTDGVETLPSVLSIKKPESKSPLPTTISGPRPPITSSKSPFSRASTSTSSPSQLVSAAKPPFSRSAVSTNDVLPPVSMFKSPFARTTSVPTVHTQSPKPLTKSPFSRPSFNTPPRANSIPIVTTTPVTNSSFSTPPRANSIPVISTPPVSRPPIPTINLPDSPPIIPTISISDSQPSIPTINFPDSTPSIPIINLPDSTPSIPIINLPDSAPSIPTINLPDAPEISISAPGVPTINVSPSPSTNSGQRPLPDPKAASSRPRPRGYATPPTSRGHWSPAAPVGNRATATCHQCSLPIEGRVLALHGKSEHFHPQCFICFNCGTSLESLEIRFEPSIKREERVDRIRRRARGEDIPEVEGQTMAEDGDERMRFYCHLDWHETFAPKCKHCKTPILGEHTIALGEHWHYGHFFCAECGDPFEKGQTHIEKDGYAWCLSCQTKRTANRAPKCKKCKKPVIGQYVNALGGEWHDECFRCHDCQHGFDDGCFYPKEVGNETVVLCIKCAEIQLKA</sequence>
<dbReference type="CDD" id="cd08368">
    <property type="entry name" value="LIM"/>
    <property type="match status" value="1"/>
</dbReference>
<dbReference type="Pfam" id="PF00412">
    <property type="entry name" value="LIM"/>
    <property type="match status" value="3"/>
</dbReference>
<feature type="compositionally biased region" description="Low complexity" evidence="7">
    <location>
        <begin position="77"/>
        <end position="92"/>
    </location>
</feature>
<dbReference type="Proteomes" id="UP000016922">
    <property type="component" value="Unassembled WGS sequence"/>
</dbReference>
<keyword evidence="4 5" id="KW-0440">LIM domain</keyword>
<evidence type="ECO:0000256" key="4">
    <source>
        <dbReference type="ARBA" id="ARBA00023038"/>
    </source>
</evidence>
<feature type="domain" description="LIM zinc-binding" evidence="8">
    <location>
        <begin position="824"/>
        <end position="886"/>
    </location>
</feature>
<dbReference type="AlphaFoldDB" id="S3CME8"/>
<feature type="compositionally biased region" description="Basic and acidic residues" evidence="7">
    <location>
        <begin position="427"/>
        <end position="455"/>
    </location>
</feature>
<dbReference type="GeneID" id="19461855"/>
<dbReference type="PANTHER" id="PTHR24205:SF16">
    <property type="entry name" value="GH01042P-RELATED"/>
    <property type="match status" value="1"/>
</dbReference>
<feature type="compositionally biased region" description="Low complexity" evidence="7">
    <location>
        <begin position="572"/>
        <end position="595"/>
    </location>
</feature>
<keyword evidence="9" id="KW-0675">Receptor</keyword>
<dbReference type="eggNOG" id="KOG1703">
    <property type="taxonomic scope" value="Eukaryota"/>
</dbReference>
<dbReference type="STRING" id="1116229.S3CME8"/>
<feature type="compositionally biased region" description="Polar residues" evidence="7">
    <location>
        <begin position="277"/>
        <end position="297"/>
    </location>
</feature>
<dbReference type="SUPFAM" id="SSF57716">
    <property type="entry name" value="Glucocorticoid receptor-like (DNA-binding domain)"/>
    <property type="match status" value="2"/>
</dbReference>
<dbReference type="OrthoDB" id="15567at2759"/>
<dbReference type="PROSITE" id="PS50023">
    <property type="entry name" value="LIM_DOMAIN_2"/>
    <property type="match status" value="3"/>
</dbReference>
<feature type="compositionally biased region" description="Polar residues" evidence="7">
    <location>
        <begin position="62"/>
        <end position="76"/>
    </location>
</feature>
<feature type="region of interest" description="Disordered" evidence="7">
    <location>
        <begin position="767"/>
        <end position="815"/>
    </location>
</feature>
<feature type="compositionally biased region" description="Polar residues" evidence="7">
    <location>
        <begin position="529"/>
        <end position="538"/>
    </location>
</feature>
<reference evidence="9 10" key="1">
    <citation type="journal article" date="2013" name="BMC Genomics">
        <title>Genomics-driven discovery of the pneumocandin biosynthetic gene cluster in the fungus Glarea lozoyensis.</title>
        <authorList>
            <person name="Chen L."/>
            <person name="Yue Q."/>
            <person name="Zhang X."/>
            <person name="Xiang M."/>
            <person name="Wang C."/>
            <person name="Li S."/>
            <person name="Che Y."/>
            <person name="Ortiz-Lopez F.J."/>
            <person name="Bills G.F."/>
            <person name="Liu X."/>
            <person name="An Z."/>
        </authorList>
    </citation>
    <scope>NUCLEOTIDE SEQUENCE [LARGE SCALE GENOMIC DNA]</scope>
    <source>
        <strain evidence="10">ATCC 20868 / MF5171</strain>
    </source>
</reference>
<keyword evidence="3 5" id="KW-0862">Zinc</keyword>
<dbReference type="GO" id="GO:0046872">
    <property type="term" value="F:metal ion binding"/>
    <property type="evidence" value="ECO:0007669"/>
    <property type="project" value="UniProtKB-KW"/>
</dbReference>
<proteinExistence type="predicted"/>
<evidence type="ECO:0000256" key="3">
    <source>
        <dbReference type="ARBA" id="ARBA00022833"/>
    </source>
</evidence>
<keyword evidence="1 5" id="KW-0479">Metal-binding</keyword>
<keyword evidence="10" id="KW-1185">Reference proteome</keyword>
<dbReference type="InterPro" id="IPR001781">
    <property type="entry name" value="Znf_LIM"/>
</dbReference>
<dbReference type="KEGG" id="glz:GLAREA_02799"/>
<dbReference type="Gene3D" id="2.10.110.10">
    <property type="entry name" value="Cysteine Rich Protein"/>
    <property type="match status" value="3"/>
</dbReference>
<feature type="compositionally biased region" description="Basic and acidic residues" evidence="7">
    <location>
        <begin position="478"/>
        <end position="495"/>
    </location>
</feature>
<evidence type="ECO:0000256" key="5">
    <source>
        <dbReference type="PROSITE-ProRule" id="PRU00125"/>
    </source>
</evidence>
<feature type="compositionally biased region" description="Basic residues" evidence="7">
    <location>
        <begin position="1"/>
        <end position="13"/>
    </location>
</feature>
<dbReference type="PANTHER" id="PTHR24205">
    <property type="entry name" value="FOUR AND A HALF LIM DOMAINS PROTEIN"/>
    <property type="match status" value="1"/>
</dbReference>
<feature type="coiled-coil region" evidence="6">
    <location>
        <begin position="151"/>
        <end position="178"/>
    </location>
</feature>
<dbReference type="FunFam" id="2.10.110.10:FF:000077">
    <property type="entry name" value="LIM domain protein"/>
    <property type="match status" value="1"/>
</dbReference>
<feature type="compositionally biased region" description="Polar residues" evidence="7">
    <location>
        <begin position="101"/>
        <end position="124"/>
    </location>
</feature>
<evidence type="ECO:0000256" key="6">
    <source>
        <dbReference type="SAM" id="Coils"/>
    </source>
</evidence>
<feature type="region of interest" description="Disordered" evidence="7">
    <location>
        <begin position="1"/>
        <end position="128"/>
    </location>
</feature>
<feature type="compositionally biased region" description="Polar residues" evidence="7">
    <location>
        <begin position="625"/>
        <end position="674"/>
    </location>
</feature>
<dbReference type="EMBL" id="KE145370">
    <property type="protein sequence ID" value="EPE26885.1"/>
    <property type="molecule type" value="Genomic_DNA"/>
</dbReference>
<feature type="domain" description="LIM zinc-binding" evidence="8">
    <location>
        <begin position="920"/>
        <end position="980"/>
    </location>
</feature>
<dbReference type="PROSITE" id="PS00478">
    <property type="entry name" value="LIM_DOMAIN_1"/>
    <property type="match status" value="1"/>
</dbReference>
<feature type="region of interest" description="Disordered" evidence="7">
    <location>
        <begin position="235"/>
        <end position="357"/>
    </location>
</feature>
<evidence type="ECO:0000313" key="9">
    <source>
        <dbReference type="EMBL" id="EPE26885.1"/>
    </source>
</evidence>
<keyword evidence="2" id="KW-0677">Repeat</keyword>
<dbReference type="GO" id="GO:0030695">
    <property type="term" value="F:GTPase regulator activity"/>
    <property type="evidence" value="ECO:0007669"/>
    <property type="project" value="UniProtKB-ARBA"/>
</dbReference>
<accession>S3CME8</accession>
<evidence type="ECO:0000256" key="7">
    <source>
        <dbReference type="SAM" id="MobiDB-lite"/>
    </source>
</evidence>
<feature type="region of interest" description="Disordered" evidence="7">
    <location>
        <begin position="625"/>
        <end position="684"/>
    </location>
</feature>
<feature type="compositionally biased region" description="Low complexity" evidence="7">
    <location>
        <begin position="236"/>
        <end position="253"/>
    </location>
</feature>
<dbReference type="GO" id="GO:0005634">
    <property type="term" value="C:nucleus"/>
    <property type="evidence" value="ECO:0007669"/>
    <property type="project" value="TreeGrafter"/>
</dbReference>
<gene>
    <name evidence="9" type="ORF">GLAREA_02799</name>
</gene>
<evidence type="ECO:0000313" key="10">
    <source>
        <dbReference type="Proteomes" id="UP000016922"/>
    </source>
</evidence>